<dbReference type="InterPro" id="IPR007197">
    <property type="entry name" value="rSAM"/>
</dbReference>
<dbReference type="InterPro" id="IPR023885">
    <property type="entry name" value="4Fe4S-binding_SPASM_dom"/>
</dbReference>
<evidence type="ECO:0000256" key="5">
    <source>
        <dbReference type="ARBA" id="ARBA00023004"/>
    </source>
</evidence>
<dbReference type="InterPro" id="IPR013785">
    <property type="entry name" value="Aldolase_TIM"/>
</dbReference>
<dbReference type="SUPFAM" id="SSF102114">
    <property type="entry name" value="Radical SAM enzymes"/>
    <property type="match status" value="1"/>
</dbReference>
<accession>A0A933GK41</accession>
<dbReference type="AlphaFoldDB" id="A0A933GK41"/>
<evidence type="ECO:0000256" key="4">
    <source>
        <dbReference type="ARBA" id="ARBA00022723"/>
    </source>
</evidence>
<proteinExistence type="predicted"/>
<dbReference type="SFLD" id="SFLDG01387">
    <property type="entry name" value="BtrN-like_SPASM_domain_contain"/>
    <property type="match status" value="1"/>
</dbReference>
<evidence type="ECO:0000313" key="8">
    <source>
        <dbReference type="EMBL" id="MBI4595312.1"/>
    </source>
</evidence>
<evidence type="ECO:0000313" key="9">
    <source>
        <dbReference type="Proteomes" id="UP000772181"/>
    </source>
</evidence>
<dbReference type="GO" id="GO:0046872">
    <property type="term" value="F:metal ion binding"/>
    <property type="evidence" value="ECO:0007669"/>
    <property type="project" value="UniProtKB-KW"/>
</dbReference>
<dbReference type="PROSITE" id="PS51918">
    <property type="entry name" value="RADICAL_SAM"/>
    <property type="match status" value="1"/>
</dbReference>
<sequence>MALADRLKSTVSYYAGSARSGGPYRLVVEITNACNLACNMCPRRNMKRKIQLMSRDLFTAIMENNSRGLEFVALNGFGEPLLHPGLFDYLEICRHNNIQTGLSTNCTMLDEKTARVLLDHPPDQITLALDGITRDSYEKIRLGARFDEVLTNIEFFLRLHEERKGKPYIVIQCIYMTENKEEVDKFRRFLSPFKYNALRVRQLTHSGEDRKDANYRHRSGACYWLWNEPMILSDGTVVPCCQDVNGELALGKVSEKSLQDLWQEGFIQELRRKHGADQRASIPLCSKCNMYQPSVGLALGAACLNTPGLNRWVPAIETALSFRRYRVKSRNLSSQRT</sequence>
<keyword evidence="2" id="KW-0004">4Fe-4S</keyword>
<keyword evidence="3" id="KW-0949">S-adenosyl-L-methionine</keyword>
<organism evidence="8 9">
    <name type="scientific">Tectimicrobiota bacterium</name>
    <dbReference type="NCBI Taxonomy" id="2528274"/>
    <lineage>
        <taxon>Bacteria</taxon>
        <taxon>Pseudomonadati</taxon>
        <taxon>Nitrospinota/Tectimicrobiota group</taxon>
        <taxon>Candidatus Tectimicrobiota</taxon>
    </lineage>
</organism>
<dbReference type="Pfam" id="PF13186">
    <property type="entry name" value="SPASM"/>
    <property type="match status" value="1"/>
</dbReference>
<dbReference type="GO" id="GO:0003824">
    <property type="term" value="F:catalytic activity"/>
    <property type="evidence" value="ECO:0007669"/>
    <property type="project" value="InterPro"/>
</dbReference>
<evidence type="ECO:0000259" key="7">
    <source>
        <dbReference type="PROSITE" id="PS51918"/>
    </source>
</evidence>
<reference evidence="8" key="1">
    <citation type="submission" date="2020-07" db="EMBL/GenBank/DDBJ databases">
        <title>Huge and variable diversity of episymbiotic CPR bacteria and DPANN archaea in groundwater ecosystems.</title>
        <authorList>
            <person name="He C.Y."/>
            <person name="Keren R."/>
            <person name="Whittaker M."/>
            <person name="Farag I.F."/>
            <person name="Doudna J."/>
            <person name="Cate J.H.D."/>
            <person name="Banfield J.F."/>
        </authorList>
    </citation>
    <scope>NUCLEOTIDE SEQUENCE</scope>
    <source>
        <strain evidence="8">NC_groundwater_1482_Ag_S-0.65um_47_24</strain>
    </source>
</reference>
<dbReference type="EMBL" id="JACQWF010000132">
    <property type="protein sequence ID" value="MBI4595312.1"/>
    <property type="molecule type" value="Genomic_DNA"/>
</dbReference>
<dbReference type="PANTHER" id="PTHR43787:SF10">
    <property type="entry name" value="COFACTOR MODIFYING PROTEIN"/>
    <property type="match status" value="1"/>
</dbReference>
<evidence type="ECO:0000256" key="3">
    <source>
        <dbReference type="ARBA" id="ARBA00022691"/>
    </source>
</evidence>
<dbReference type="PANTHER" id="PTHR43787">
    <property type="entry name" value="FEMO COFACTOR BIOSYNTHESIS PROTEIN NIFB-RELATED"/>
    <property type="match status" value="1"/>
</dbReference>
<dbReference type="InterPro" id="IPR034391">
    <property type="entry name" value="AdoMet-like_SPASM_containing"/>
</dbReference>
<evidence type="ECO:0000256" key="1">
    <source>
        <dbReference type="ARBA" id="ARBA00001966"/>
    </source>
</evidence>
<dbReference type="CDD" id="cd01335">
    <property type="entry name" value="Radical_SAM"/>
    <property type="match status" value="1"/>
</dbReference>
<dbReference type="InterPro" id="IPR058240">
    <property type="entry name" value="rSAM_sf"/>
</dbReference>
<dbReference type="CDD" id="cd21109">
    <property type="entry name" value="SPASM"/>
    <property type="match status" value="1"/>
</dbReference>
<evidence type="ECO:0000256" key="2">
    <source>
        <dbReference type="ARBA" id="ARBA00022485"/>
    </source>
</evidence>
<keyword evidence="6" id="KW-0411">Iron-sulfur</keyword>
<dbReference type="GO" id="GO:0051539">
    <property type="term" value="F:4 iron, 4 sulfur cluster binding"/>
    <property type="evidence" value="ECO:0007669"/>
    <property type="project" value="UniProtKB-KW"/>
</dbReference>
<comment type="caution">
    <text evidence="8">The sequence shown here is derived from an EMBL/GenBank/DDBJ whole genome shotgun (WGS) entry which is preliminary data.</text>
</comment>
<dbReference type="SFLD" id="SFLDS00029">
    <property type="entry name" value="Radical_SAM"/>
    <property type="match status" value="1"/>
</dbReference>
<keyword evidence="5" id="KW-0408">Iron</keyword>
<keyword evidence="4" id="KW-0479">Metal-binding</keyword>
<gene>
    <name evidence="8" type="ORF">HY730_02930</name>
</gene>
<comment type="cofactor">
    <cofactor evidence="1">
        <name>[4Fe-4S] cluster</name>
        <dbReference type="ChEBI" id="CHEBI:49883"/>
    </cofactor>
</comment>
<dbReference type="Pfam" id="PF04055">
    <property type="entry name" value="Radical_SAM"/>
    <property type="match status" value="1"/>
</dbReference>
<dbReference type="SFLD" id="SFLDG01067">
    <property type="entry name" value="SPASM/twitch_domain_containing"/>
    <property type="match status" value="1"/>
</dbReference>
<dbReference type="Proteomes" id="UP000772181">
    <property type="component" value="Unassembled WGS sequence"/>
</dbReference>
<dbReference type="Gene3D" id="3.20.20.70">
    <property type="entry name" value="Aldolase class I"/>
    <property type="match status" value="1"/>
</dbReference>
<feature type="domain" description="Radical SAM core" evidence="7">
    <location>
        <begin position="20"/>
        <end position="247"/>
    </location>
</feature>
<evidence type="ECO:0000256" key="6">
    <source>
        <dbReference type="ARBA" id="ARBA00023014"/>
    </source>
</evidence>
<protein>
    <submittedName>
        <fullName evidence="8">Radical SAM protein</fullName>
    </submittedName>
</protein>
<name>A0A933GK41_UNCTE</name>